<comment type="subcellular location">
    <subcellularLocation>
        <location evidence="1">Cytoplasm</location>
    </subcellularLocation>
</comment>
<evidence type="ECO:0000256" key="7">
    <source>
        <dbReference type="ARBA" id="ARBA00031828"/>
    </source>
</evidence>
<evidence type="ECO:0000256" key="4">
    <source>
        <dbReference type="ARBA" id="ARBA00022723"/>
    </source>
</evidence>
<name>A0ABQ4TTH4_9HYPH</name>
<dbReference type="InterPro" id="IPR036412">
    <property type="entry name" value="HAD-like_sf"/>
</dbReference>
<reference evidence="8" key="1">
    <citation type="journal article" date="2021" name="Front. Microbiol.">
        <title>Comprehensive Comparative Genomics and Phenotyping of Methylobacterium Species.</title>
        <authorList>
            <person name="Alessa O."/>
            <person name="Ogura Y."/>
            <person name="Fujitani Y."/>
            <person name="Takami H."/>
            <person name="Hayashi T."/>
            <person name="Sahin N."/>
            <person name="Tani A."/>
        </authorList>
    </citation>
    <scope>NUCLEOTIDE SEQUENCE</scope>
    <source>
        <strain evidence="8">DSM 23632</strain>
    </source>
</reference>
<evidence type="ECO:0000313" key="9">
    <source>
        <dbReference type="Proteomes" id="UP001055057"/>
    </source>
</evidence>
<evidence type="ECO:0000256" key="2">
    <source>
        <dbReference type="ARBA" id="ARBA00005628"/>
    </source>
</evidence>
<dbReference type="Gene3D" id="3.40.50.1000">
    <property type="entry name" value="HAD superfamily/HAD-like"/>
    <property type="match status" value="1"/>
</dbReference>
<comment type="similarity">
    <text evidence="2">Belongs to the GmhB family.</text>
</comment>
<evidence type="ECO:0000256" key="6">
    <source>
        <dbReference type="ARBA" id="ARBA00023277"/>
    </source>
</evidence>
<dbReference type="EMBL" id="BPRB01000028">
    <property type="protein sequence ID" value="GJE58361.1"/>
    <property type="molecule type" value="Genomic_DNA"/>
</dbReference>
<dbReference type="RefSeq" id="WP_238180993.1">
    <property type="nucleotide sequence ID" value="NZ_BPRB01000028.1"/>
</dbReference>
<evidence type="ECO:0000256" key="3">
    <source>
        <dbReference type="ARBA" id="ARBA00022490"/>
    </source>
</evidence>
<dbReference type="Pfam" id="PF13242">
    <property type="entry name" value="Hydrolase_like"/>
    <property type="match status" value="1"/>
</dbReference>
<reference evidence="8" key="2">
    <citation type="submission" date="2021-08" db="EMBL/GenBank/DDBJ databases">
        <authorList>
            <person name="Tani A."/>
            <person name="Ola A."/>
            <person name="Ogura Y."/>
            <person name="Katsura K."/>
            <person name="Hayashi T."/>
        </authorList>
    </citation>
    <scope>NUCLEOTIDE SEQUENCE</scope>
    <source>
        <strain evidence="8">DSM 23632</strain>
    </source>
</reference>
<gene>
    <name evidence="8" type="primary">gmhB</name>
    <name evidence="8" type="ORF">MPOCJGCO_0440</name>
</gene>
<dbReference type="NCBIfam" id="TIGR01662">
    <property type="entry name" value="HAD-SF-IIIA"/>
    <property type="match status" value="1"/>
</dbReference>
<organism evidence="8 9">
    <name type="scientific">Methylobacterium trifolii</name>
    <dbReference type="NCBI Taxonomy" id="1003092"/>
    <lineage>
        <taxon>Bacteria</taxon>
        <taxon>Pseudomonadati</taxon>
        <taxon>Pseudomonadota</taxon>
        <taxon>Alphaproteobacteria</taxon>
        <taxon>Hyphomicrobiales</taxon>
        <taxon>Methylobacteriaceae</taxon>
        <taxon>Methylobacterium</taxon>
    </lineage>
</organism>
<dbReference type="NCBIfam" id="TIGR01549">
    <property type="entry name" value="HAD-SF-IA-v1"/>
    <property type="match status" value="1"/>
</dbReference>
<dbReference type="PANTHER" id="PTHR42891:SF1">
    <property type="entry name" value="D-GLYCERO-BETA-D-MANNO-HEPTOSE-1,7-BISPHOSPHATE 7-PHOSPHATASE"/>
    <property type="match status" value="1"/>
</dbReference>
<dbReference type="InterPro" id="IPR023214">
    <property type="entry name" value="HAD_sf"/>
</dbReference>
<dbReference type="Proteomes" id="UP001055057">
    <property type="component" value="Unassembled WGS sequence"/>
</dbReference>
<proteinExistence type="inferred from homology"/>
<keyword evidence="3" id="KW-0963">Cytoplasm</keyword>
<dbReference type="InterPro" id="IPR004446">
    <property type="entry name" value="Heptose_bisP_phosphatase"/>
</dbReference>
<dbReference type="NCBIfam" id="TIGR01656">
    <property type="entry name" value="Histidinol-ppas"/>
    <property type="match status" value="1"/>
</dbReference>
<protein>
    <recommendedName>
        <fullName evidence="7">D,D-heptose 1,7-bisphosphate phosphatase</fullName>
    </recommendedName>
</protein>
<dbReference type="SUPFAM" id="SSF56784">
    <property type="entry name" value="HAD-like"/>
    <property type="match status" value="1"/>
</dbReference>
<sequence>MSPFPVGPDQIWYEVRHRPAPGTRALFLDRDGVIIRDRHYLRDPDGVELLDGIVAIMRAAQRSGVPCIVVTNQSGIGRGLFGWPEFYAVQERMLEDLARAGVAPAAVLACPHHPEAKAAYRLADPPMRKPNPGMILRAAESLGLSAAESLMIGDKGDDMAAAAAAGLSGGILVGPGEAAVAMPVHRAGDVRAALEPVETWLADGAPASRLRAAETHATG</sequence>
<dbReference type="InterPro" id="IPR006439">
    <property type="entry name" value="HAD-SF_hydro_IA"/>
</dbReference>
<dbReference type="InterPro" id="IPR006543">
    <property type="entry name" value="Histidinol-phos"/>
</dbReference>
<keyword evidence="6" id="KW-0119">Carbohydrate metabolism</keyword>
<dbReference type="InterPro" id="IPR006549">
    <property type="entry name" value="HAD-SF_hydro_IIIA"/>
</dbReference>
<keyword evidence="4" id="KW-0479">Metal-binding</keyword>
<evidence type="ECO:0000256" key="1">
    <source>
        <dbReference type="ARBA" id="ARBA00004496"/>
    </source>
</evidence>
<dbReference type="PANTHER" id="PTHR42891">
    <property type="entry name" value="D-GLYCERO-BETA-D-MANNO-HEPTOSE-1,7-BISPHOSPHATE 7-PHOSPHATASE"/>
    <property type="match status" value="1"/>
</dbReference>
<accession>A0ABQ4TTH4</accession>
<evidence type="ECO:0000313" key="8">
    <source>
        <dbReference type="EMBL" id="GJE58361.1"/>
    </source>
</evidence>
<keyword evidence="5" id="KW-0378">Hydrolase</keyword>
<keyword evidence="9" id="KW-1185">Reference proteome</keyword>
<evidence type="ECO:0000256" key="5">
    <source>
        <dbReference type="ARBA" id="ARBA00022801"/>
    </source>
</evidence>
<comment type="caution">
    <text evidence="8">The sequence shown here is derived from an EMBL/GenBank/DDBJ whole genome shotgun (WGS) entry which is preliminary data.</text>
</comment>